<evidence type="ECO:0000313" key="2">
    <source>
        <dbReference type="Proteomes" id="UP000807115"/>
    </source>
</evidence>
<name>A0A921UXI0_SORBI</name>
<gene>
    <name evidence="1" type="ORF">BDA96_01G074800</name>
</gene>
<dbReference type="Proteomes" id="UP000807115">
    <property type="component" value="Chromosome 1"/>
</dbReference>
<dbReference type="EMBL" id="CM027680">
    <property type="protein sequence ID" value="KAG0547378.1"/>
    <property type="molecule type" value="Genomic_DNA"/>
</dbReference>
<evidence type="ECO:0000313" key="1">
    <source>
        <dbReference type="EMBL" id="KAG0547378.1"/>
    </source>
</evidence>
<reference evidence="1" key="1">
    <citation type="journal article" date="2019" name="BMC Genomics">
        <title>A new reference genome for Sorghum bicolor reveals high levels of sequence similarity between sweet and grain genotypes: implications for the genetics of sugar metabolism.</title>
        <authorList>
            <person name="Cooper E.A."/>
            <person name="Brenton Z.W."/>
            <person name="Flinn B.S."/>
            <person name="Jenkins J."/>
            <person name="Shu S."/>
            <person name="Flowers D."/>
            <person name="Luo F."/>
            <person name="Wang Y."/>
            <person name="Xia P."/>
            <person name="Barry K."/>
            <person name="Daum C."/>
            <person name="Lipzen A."/>
            <person name="Yoshinaga Y."/>
            <person name="Schmutz J."/>
            <person name="Saski C."/>
            <person name="Vermerris W."/>
            <person name="Kresovich S."/>
        </authorList>
    </citation>
    <scope>NUCLEOTIDE SEQUENCE</scope>
</reference>
<organism evidence="1 2">
    <name type="scientific">Sorghum bicolor</name>
    <name type="common">Sorghum</name>
    <name type="synonym">Sorghum vulgare</name>
    <dbReference type="NCBI Taxonomy" id="4558"/>
    <lineage>
        <taxon>Eukaryota</taxon>
        <taxon>Viridiplantae</taxon>
        <taxon>Streptophyta</taxon>
        <taxon>Embryophyta</taxon>
        <taxon>Tracheophyta</taxon>
        <taxon>Spermatophyta</taxon>
        <taxon>Magnoliopsida</taxon>
        <taxon>Liliopsida</taxon>
        <taxon>Poales</taxon>
        <taxon>Poaceae</taxon>
        <taxon>PACMAD clade</taxon>
        <taxon>Panicoideae</taxon>
        <taxon>Andropogonodae</taxon>
        <taxon>Andropogoneae</taxon>
        <taxon>Sorghinae</taxon>
        <taxon>Sorghum</taxon>
    </lineage>
</organism>
<accession>A0A921UXI0</accession>
<sequence>MDRSGGGGENGCGQAVPSTLALEGVSRDEGGNRPCCQACESISPKSPLLYGIGILLVMPLKTLYGVGRVFGAEWFLSNMTSVLSSLQIKLVPCLGDI</sequence>
<comment type="caution">
    <text evidence="1">The sequence shown here is derived from an EMBL/GenBank/DDBJ whole genome shotgun (WGS) entry which is preliminary data.</text>
</comment>
<reference evidence="1" key="2">
    <citation type="submission" date="2020-10" db="EMBL/GenBank/DDBJ databases">
        <authorList>
            <person name="Cooper E.A."/>
            <person name="Brenton Z.W."/>
            <person name="Flinn B.S."/>
            <person name="Jenkins J."/>
            <person name="Shu S."/>
            <person name="Flowers D."/>
            <person name="Luo F."/>
            <person name="Wang Y."/>
            <person name="Xia P."/>
            <person name="Barry K."/>
            <person name="Daum C."/>
            <person name="Lipzen A."/>
            <person name="Yoshinaga Y."/>
            <person name="Schmutz J."/>
            <person name="Saski C."/>
            <person name="Vermerris W."/>
            <person name="Kresovich S."/>
        </authorList>
    </citation>
    <scope>NUCLEOTIDE SEQUENCE</scope>
</reference>
<dbReference type="AlphaFoldDB" id="A0A921UXI0"/>
<protein>
    <submittedName>
        <fullName evidence="1">Uncharacterized protein</fullName>
    </submittedName>
</protein>
<proteinExistence type="predicted"/>